<dbReference type="SUPFAM" id="SSF52096">
    <property type="entry name" value="ClpP/crotonase"/>
    <property type="match status" value="1"/>
</dbReference>
<dbReference type="Pfam" id="PF03572">
    <property type="entry name" value="Peptidase_S41"/>
    <property type="match status" value="1"/>
</dbReference>
<dbReference type="Proteomes" id="UP001142610">
    <property type="component" value="Unassembled WGS sequence"/>
</dbReference>
<keyword evidence="4" id="KW-1185">Reference proteome</keyword>
<evidence type="ECO:0000259" key="2">
    <source>
        <dbReference type="Pfam" id="PF03572"/>
    </source>
</evidence>
<protein>
    <submittedName>
        <fullName evidence="3">S41 family peptidase</fullName>
    </submittedName>
</protein>
<accession>A0A9X2RK14</accession>
<proteinExistence type="predicted"/>
<evidence type="ECO:0000313" key="3">
    <source>
        <dbReference type="EMBL" id="MCQ8186451.1"/>
    </source>
</evidence>
<feature type="domain" description="Tail specific protease" evidence="2">
    <location>
        <begin position="288"/>
        <end position="475"/>
    </location>
</feature>
<name>A0A9X2RK14_9PROT</name>
<dbReference type="PROSITE" id="PS51257">
    <property type="entry name" value="PROKAR_LIPOPROTEIN"/>
    <property type="match status" value="1"/>
</dbReference>
<gene>
    <name evidence="3" type="ORF">NOG11_13800</name>
</gene>
<dbReference type="GO" id="GO:0008236">
    <property type="term" value="F:serine-type peptidase activity"/>
    <property type="evidence" value="ECO:0007669"/>
    <property type="project" value="InterPro"/>
</dbReference>
<feature type="chain" id="PRO_5040951371" evidence="1">
    <location>
        <begin position="19"/>
        <end position="501"/>
    </location>
</feature>
<keyword evidence="1" id="KW-0732">Signal</keyword>
<reference evidence="3" key="1">
    <citation type="submission" date="2022-07" db="EMBL/GenBank/DDBJ databases">
        <title>Parvularcula maris sp. nov., an algicidal bacterium isolated from seawater.</title>
        <authorList>
            <person name="Li F."/>
        </authorList>
    </citation>
    <scope>NUCLEOTIDE SEQUENCE</scope>
    <source>
        <strain evidence="3">BGMRC 0090</strain>
    </source>
</reference>
<sequence length="501" mass="54879">MYRRFLASLLCCSVTACAAAPDAGSPLGQPPALPDYAFAEGEAALSPEELRADLDQLYQGLQAAHYDLYARQSEEAYDRLYSELREALNVPMKPSEALFVFQRFAAFGHIAHARVEGTGEVYGRYRDGGGKALSIYPRIRDGRVFVTQSYTDGVAPGDEILAINGEPMSVWIERLSRNVSADNDYLAATLLELTFPMNLLTETGPVGSMTLSVRSESGDTKDIVAATIDAETQAARIAEADDPWFTFNGYARKAEMLEGGVAYLQPGPFYGIENPQNPWDPSAFHAFIDESFETFLEADAEALLIDLRQNPGGDNSFSDHMIAWFADEPFKFASSFAIRSSEQSMASNQARIDLNPGSEEGISGDLARGYEATPFGETFTFDLPFARPRRGSQFEGPVFVLVDRYSFSNAVNVAALVQDYGFAEVMGEETSDLATTYGAMETFTLDHSGLTVGYPKAMIVRASGDLSDRGVVPDTFIRGPNFATSDVVLERTVEVIRQRME</sequence>
<dbReference type="GO" id="GO:0030288">
    <property type="term" value="C:outer membrane-bounded periplasmic space"/>
    <property type="evidence" value="ECO:0007669"/>
    <property type="project" value="TreeGrafter"/>
</dbReference>
<dbReference type="GO" id="GO:0004175">
    <property type="term" value="F:endopeptidase activity"/>
    <property type="evidence" value="ECO:0007669"/>
    <property type="project" value="TreeGrafter"/>
</dbReference>
<dbReference type="GO" id="GO:0007165">
    <property type="term" value="P:signal transduction"/>
    <property type="evidence" value="ECO:0007669"/>
    <property type="project" value="TreeGrafter"/>
</dbReference>
<organism evidence="3 4">
    <name type="scientific">Parvularcula maris</name>
    <dbReference type="NCBI Taxonomy" id="2965077"/>
    <lineage>
        <taxon>Bacteria</taxon>
        <taxon>Pseudomonadati</taxon>
        <taxon>Pseudomonadota</taxon>
        <taxon>Alphaproteobacteria</taxon>
        <taxon>Parvularculales</taxon>
        <taxon>Parvularculaceae</taxon>
        <taxon>Parvularcula</taxon>
    </lineage>
</organism>
<dbReference type="InterPro" id="IPR029045">
    <property type="entry name" value="ClpP/crotonase-like_dom_sf"/>
</dbReference>
<feature type="signal peptide" evidence="1">
    <location>
        <begin position="1"/>
        <end position="18"/>
    </location>
</feature>
<dbReference type="RefSeq" id="WP_256620375.1">
    <property type="nucleotide sequence ID" value="NZ_JANIBC010000019.1"/>
</dbReference>
<dbReference type="AlphaFoldDB" id="A0A9X2RK14"/>
<evidence type="ECO:0000256" key="1">
    <source>
        <dbReference type="SAM" id="SignalP"/>
    </source>
</evidence>
<dbReference type="PANTHER" id="PTHR32060">
    <property type="entry name" value="TAIL-SPECIFIC PROTEASE"/>
    <property type="match status" value="1"/>
</dbReference>
<dbReference type="EMBL" id="JANIBC010000019">
    <property type="protein sequence ID" value="MCQ8186451.1"/>
    <property type="molecule type" value="Genomic_DNA"/>
</dbReference>
<evidence type="ECO:0000313" key="4">
    <source>
        <dbReference type="Proteomes" id="UP001142610"/>
    </source>
</evidence>
<dbReference type="GO" id="GO:0006508">
    <property type="term" value="P:proteolysis"/>
    <property type="evidence" value="ECO:0007669"/>
    <property type="project" value="InterPro"/>
</dbReference>
<dbReference type="PANTHER" id="PTHR32060:SF30">
    <property type="entry name" value="CARBOXY-TERMINAL PROCESSING PROTEASE CTPA"/>
    <property type="match status" value="1"/>
</dbReference>
<dbReference type="Gene3D" id="3.90.226.10">
    <property type="entry name" value="2-enoyl-CoA Hydratase, Chain A, domain 1"/>
    <property type="match status" value="1"/>
</dbReference>
<comment type="caution">
    <text evidence="3">The sequence shown here is derived from an EMBL/GenBank/DDBJ whole genome shotgun (WGS) entry which is preliminary data.</text>
</comment>
<dbReference type="InterPro" id="IPR005151">
    <property type="entry name" value="Tail-specific_protease"/>
</dbReference>